<accession>A0A6P2D576</accession>
<dbReference type="EMBL" id="LR593886">
    <property type="protein sequence ID" value="VTR96289.1"/>
    <property type="molecule type" value="Genomic_DNA"/>
</dbReference>
<dbReference type="KEGG" id="gms:SOIL9_14250"/>
<evidence type="ECO:0000313" key="1">
    <source>
        <dbReference type="EMBL" id="VTR96289.1"/>
    </source>
</evidence>
<dbReference type="RefSeq" id="WP_232069788.1">
    <property type="nucleotide sequence ID" value="NZ_LR593886.1"/>
</dbReference>
<proteinExistence type="predicted"/>
<keyword evidence="2" id="KW-1185">Reference proteome</keyword>
<name>A0A6P2D576_9BACT</name>
<gene>
    <name evidence="1" type="ORF">SOIL9_14250</name>
</gene>
<dbReference type="Proteomes" id="UP000464178">
    <property type="component" value="Chromosome"/>
</dbReference>
<evidence type="ECO:0000313" key="2">
    <source>
        <dbReference type="Proteomes" id="UP000464178"/>
    </source>
</evidence>
<sequence>MTEAEWLVCEDLSRMTEQLEALTRAPRPGRRAPTSHQNLLQWNRKSYLHAAACWRRIFHLIEAPGREAVEAYERLIEGHGTWEEVGAARQRVIAACACDEENPCCQAIINCAAASEAVGCAAAGRTRPPDFDPFGDDADRSRVENFAYHGARAAEEAAQCALFREVFGNPFRSATFSPDWRTSTAVALALQMYESREFGAMPILGDALQDAGCENADVLNHCRAPGVHVRGCWVVDTVLDKG</sequence>
<dbReference type="AlphaFoldDB" id="A0A6P2D576"/>
<reference evidence="1 2" key="1">
    <citation type="submission" date="2019-05" db="EMBL/GenBank/DDBJ databases">
        <authorList>
            <consortium name="Science for Life Laboratories"/>
        </authorList>
    </citation>
    <scope>NUCLEOTIDE SEQUENCE [LARGE SCALE GENOMIC DNA]</scope>
    <source>
        <strain evidence="1">Soil9</strain>
    </source>
</reference>
<protein>
    <recommendedName>
        <fullName evidence="3">SMI1/KNR4 family protein</fullName>
    </recommendedName>
</protein>
<organism evidence="1 2">
    <name type="scientific">Gemmata massiliana</name>
    <dbReference type="NCBI Taxonomy" id="1210884"/>
    <lineage>
        <taxon>Bacteria</taxon>
        <taxon>Pseudomonadati</taxon>
        <taxon>Planctomycetota</taxon>
        <taxon>Planctomycetia</taxon>
        <taxon>Gemmatales</taxon>
        <taxon>Gemmataceae</taxon>
        <taxon>Gemmata</taxon>
    </lineage>
</organism>
<evidence type="ECO:0008006" key="3">
    <source>
        <dbReference type="Google" id="ProtNLM"/>
    </source>
</evidence>